<dbReference type="PANTHER" id="PTHR48079">
    <property type="entry name" value="PROTEIN YEEZ"/>
    <property type="match status" value="1"/>
</dbReference>
<organism evidence="2 3">
    <name type="scientific">Streptomyces seoulensis</name>
    <dbReference type="NCBI Taxonomy" id="73044"/>
    <lineage>
        <taxon>Bacteria</taxon>
        <taxon>Bacillati</taxon>
        <taxon>Actinomycetota</taxon>
        <taxon>Actinomycetes</taxon>
        <taxon>Kitasatosporales</taxon>
        <taxon>Streptomycetaceae</taxon>
        <taxon>Streptomyces</taxon>
    </lineage>
</organism>
<protein>
    <submittedName>
        <fullName evidence="2">SDR family oxidoreductase</fullName>
    </submittedName>
</protein>
<dbReference type="GO" id="GO:0004029">
    <property type="term" value="F:aldehyde dehydrogenase (NAD+) activity"/>
    <property type="evidence" value="ECO:0007669"/>
    <property type="project" value="TreeGrafter"/>
</dbReference>
<reference evidence="2 3" key="1">
    <citation type="submission" date="2018-08" db="EMBL/GenBank/DDBJ databases">
        <title>The complete genome sequence of Streptomyces seoulensis, a pioneer strain for nickel superoxide dismutase discovery.</title>
        <authorList>
            <person name="Shin J."/>
            <person name="Lee J.-S."/>
            <person name="Lee E.-J."/>
            <person name="Youn H.-D."/>
        </authorList>
    </citation>
    <scope>NUCLEOTIDE SEQUENCE [LARGE SCALE GENOMIC DNA]</scope>
    <source>
        <strain evidence="2 3">KCTC 9819</strain>
    </source>
</reference>
<dbReference type="AlphaFoldDB" id="A0A4P6TQP2"/>
<evidence type="ECO:0000259" key="1">
    <source>
        <dbReference type="Pfam" id="PF01370"/>
    </source>
</evidence>
<dbReference type="Pfam" id="PF01370">
    <property type="entry name" value="Epimerase"/>
    <property type="match status" value="1"/>
</dbReference>
<evidence type="ECO:0000313" key="3">
    <source>
        <dbReference type="Proteomes" id="UP000292547"/>
    </source>
</evidence>
<dbReference type="InterPro" id="IPR036291">
    <property type="entry name" value="NAD(P)-bd_dom_sf"/>
</dbReference>
<keyword evidence="3" id="KW-1185">Reference proteome</keyword>
<dbReference type="SUPFAM" id="SSF51735">
    <property type="entry name" value="NAD(P)-binding Rossmann-fold domains"/>
    <property type="match status" value="1"/>
</dbReference>
<dbReference type="CDD" id="cd05262">
    <property type="entry name" value="SDR_a7"/>
    <property type="match status" value="1"/>
</dbReference>
<dbReference type="EMBL" id="CP032229">
    <property type="protein sequence ID" value="QBJ88987.1"/>
    <property type="molecule type" value="Genomic_DNA"/>
</dbReference>
<dbReference type="Proteomes" id="UP000292547">
    <property type="component" value="Chromosome"/>
</dbReference>
<dbReference type="GeneID" id="300097454"/>
<proteinExistence type="predicted"/>
<accession>A0A4P6TQP2</accession>
<dbReference type="STRING" id="73044.GCA_000725795_02352"/>
<name>A0A4P6TQP2_STRSO</name>
<dbReference type="RefSeq" id="WP_031180646.1">
    <property type="nucleotide sequence ID" value="NZ_CP032229.1"/>
</dbReference>
<sequence length="294" mass="30441">MRVFVTGATGFVGSAVVPELIGAGHEVVGLARSDDGAAALKEAGAEVFRGSLEDPEGLARAADGADGVIHLAFVHDFADFDAAGATDLRAIEAMGAALAGSDRPLVVTSGTAIAPSGRLVTETDAPAPGTHRTPSEEAAVALAERGVRASVVRLAPSVHGRGDHGFVPHLIRIAREKGESAYIGDGANRWPGVHRSDAAGLFRLVLEQAPAGTRWHAADEEGVPVRDLAEVIGRHLDVPVVSVPAERAGEHFGFLGRFAGVDNPTSSAATRERLGWRPTGPGLLADLDEGHYFD</sequence>
<dbReference type="OrthoDB" id="9787292at2"/>
<dbReference type="Gene3D" id="3.40.50.720">
    <property type="entry name" value="NAD(P)-binding Rossmann-like Domain"/>
    <property type="match status" value="1"/>
</dbReference>
<feature type="domain" description="NAD-dependent epimerase/dehydratase" evidence="1">
    <location>
        <begin position="3"/>
        <end position="212"/>
    </location>
</feature>
<dbReference type="GO" id="GO:0005737">
    <property type="term" value="C:cytoplasm"/>
    <property type="evidence" value="ECO:0007669"/>
    <property type="project" value="TreeGrafter"/>
</dbReference>
<dbReference type="InterPro" id="IPR051783">
    <property type="entry name" value="NAD(P)-dependent_oxidoreduct"/>
</dbReference>
<gene>
    <name evidence="2" type="ORF">D0Z67_00695</name>
</gene>
<dbReference type="InterPro" id="IPR001509">
    <property type="entry name" value="Epimerase_deHydtase"/>
</dbReference>
<dbReference type="KEGG" id="sseo:D0Z67_00695"/>
<dbReference type="PANTHER" id="PTHR48079:SF9">
    <property type="entry name" value="PUTATIVE-RELATED"/>
    <property type="match status" value="1"/>
</dbReference>
<evidence type="ECO:0000313" key="2">
    <source>
        <dbReference type="EMBL" id="QBJ88987.1"/>
    </source>
</evidence>